<evidence type="ECO:0000256" key="1">
    <source>
        <dbReference type="ARBA" id="ARBA00008828"/>
    </source>
</evidence>
<reference evidence="5 6" key="1">
    <citation type="submission" date="2021-07" db="EMBL/GenBank/DDBJ databases">
        <title>The Aristolochia fimbriata genome: insights into angiosperm evolution, floral development and chemical biosynthesis.</title>
        <authorList>
            <person name="Jiao Y."/>
        </authorList>
    </citation>
    <scope>NUCLEOTIDE SEQUENCE [LARGE SCALE GENOMIC DNA]</scope>
    <source>
        <strain evidence="5">IBCAS-2021</strain>
        <tissue evidence="5">Leaf</tissue>
    </source>
</reference>
<proteinExistence type="inferred from homology"/>
<dbReference type="PANTHER" id="PTHR12354">
    <property type="entry name" value="INTERFERON-RELATED DEVELOPMENTAL REGULATOR"/>
    <property type="match status" value="1"/>
</dbReference>
<dbReference type="EMBL" id="JAINDJ010000008">
    <property type="protein sequence ID" value="KAG9440436.1"/>
    <property type="molecule type" value="Genomic_DNA"/>
</dbReference>
<evidence type="ECO:0008006" key="7">
    <source>
        <dbReference type="Google" id="ProtNLM"/>
    </source>
</evidence>
<organism evidence="5 6">
    <name type="scientific">Aristolochia fimbriata</name>
    <name type="common">White veined hardy Dutchman's pipe vine</name>
    <dbReference type="NCBI Taxonomy" id="158543"/>
    <lineage>
        <taxon>Eukaryota</taxon>
        <taxon>Viridiplantae</taxon>
        <taxon>Streptophyta</taxon>
        <taxon>Embryophyta</taxon>
        <taxon>Tracheophyta</taxon>
        <taxon>Spermatophyta</taxon>
        <taxon>Magnoliopsida</taxon>
        <taxon>Magnoliidae</taxon>
        <taxon>Piperales</taxon>
        <taxon>Aristolochiaceae</taxon>
        <taxon>Aristolochia</taxon>
    </lineage>
</organism>
<evidence type="ECO:0000259" key="3">
    <source>
        <dbReference type="Pfam" id="PF04836"/>
    </source>
</evidence>
<name>A0AAV7DW15_ARIFI</name>
<dbReference type="InterPro" id="IPR039777">
    <property type="entry name" value="IFRD"/>
</dbReference>
<evidence type="ECO:0000313" key="6">
    <source>
        <dbReference type="Proteomes" id="UP000825729"/>
    </source>
</evidence>
<evidence type="ECO:0000259" key="4">
    <source>
        <dbReference type="Pfam" id="PF05004"/>
    </source>
</evidence>
<protein>
    <recommendedName>
        <fullName evidence="7">Interferon-related developmental regulator 1</fullName>
    </recommendedName>
</protein>
<dbReference type="InterPro" id="IPR007701">
    <property type="entry name" value="Interferon-rel_develop_reg_N"/>
</dbReference>
<dbReference type="Proteomes" id="UP000825729">
    <property type="component" value="Unassembled WGS sequence"/>
</dbReference>
<dbReference type="Pfam" id="PF05004">
    <property type="entry name" value="IFRD"/>
    <property type="match status" value="1"/>
</dbReference>
<dbReference type="SUPFAM" id="SSF48371">
    <property type="entry name" value="ARM repeat"/>
    <property type="match status" value="1"/>
</dbReference>
<feature type="domain" description="Interferon-related developmental regulator N-terminal" evidence="4">
    <location>
        <begin position="22"/>
        <end position="327"/>
    </location>
</feature>
<dbReference type="InterPro" id="IPR011989">
    <property type="entry name" value="ARM-like"/>
</dbReference>
<comment type="caution">
    <text evidence="5">The sequence shown here is derived from an EMBL/GenBank/DDBJ whole genome shotgun (WGS) entry which is preliminary data.</text>
</comment>
<evidence type="ECO:0000256" key="2">
    <source>
        <dbReference type="SAM" id="MobiDB-lite"/>
    </source>
</evidence>
<feature type="region of interest" description="Disordered" evidence="2">
    <location>
        <begin position="1"/>
        <end position="42"/>
    </location>
</feature>
<sequence length="441" mass="48369">MGKRSNRQKNTNVFDSDDDTVSTSSTSMSDASQVQENEEVYGGGHRLDNYLDALYEKRGSVREKALEGLVSDFASQVQSQFAESNCITLQHQFINSIKRGSASEASLASRALGLLALTVGSGDSAHEILEESLVNLAQVLKSGSDSRKQSSVLDCLAVLTFVGGNESEETQKSMQLIWQLIHPKPRANVGVASKPTPSVVAAAVSAWSFLLTTVDGWRMSSSDWQESASYLSTLLDKDDRAIRLAAGEAIALIFEISSFEKGLRGNNGDSVVEGKNSQGIFSYVEALKDKILNQVRSLSMEAGGKGSAKKDLNNQRSLFRDVLEFLEYGHCPETSIKMQHGDPLVVSTWSQLIQLNFMKHFLGSGFAKHMQENELLHDVFNFTPKKKQLGGHGHLAASEKRMFKSPNSAVNKARTQLLNKQRMLAQDRNAGHYNAVLSEDM</sequence>
<comment type="similarity">
    <text evidence="1">Belongs to the IFRD family.</text>
</comment>
<accession>A0AAV7DW15</accession>
<evidence type="ECO:0000313" key="5">
    <source>
        <dbReference type="EMBL" id="KAG9440436.1"/>
    </source>
</evidence>
<dbReference type="Pfam" id="PF04836">
    <property type="entry name" value="IFRD_C"/>
    <property type="match status" value="1"/>
</dbReference>
<dbReference type="AlphaFoldDB" id="A0AAV7DW15"/>
<feature type="compositionally biased region" description="Low complexity" evidence="2">
    <location>
        <begin position="21"/>
        <end position="32"/>
    </location>
</feature>
<gene>
    <name evidence="5" type="ORF">H6P81_020601</name>
</gene>
<dbReference type="Gene3D" id="1.25.10.10">
    <property type="entry name" value="Leucine-rich Repeat Variant"/>
    <property type="match status" value="1"/>
</dbReference>
<feature type="domain" description="Interferon-related developmental regulator C-terminal" evidence="3">
    <location>
        <begin position="373"/>
        <end position="425"/>
    </location>
</feature>
<dbReference type="InterPro" id="IPR006921">
    <property type="entry name" value="Interferon-rel_develop_reg_C"/>
</dbReference>
<keyword evidence="6" id="KW-1185">Reference proteome</keyword>
<dbReference type="InterPro" id="IPR016024">
    <property type="entry name" value="ARM-type_fold"/>
</dbReference>
<dbReference type="PANTHER" id="PTHR12354:SF1">
    <property type="entry name" value="INTERFERON-RELATED DEVELOPMENTAL REGULATOR 1"/>
    <property type="match status" value="1"/>
</dbReference>